<name>A0A9Q6LKU6_PISSA</name>
<sequence length="957" mass="102618">MGFNLTDFSPLQASLHDIGSDVPTPDFSAAVEKSQQAVSQSVSLVQEVQPKKVLASPLESCQYHLAQVQDVMPMDKSKLFLSISDLKNKTASQISALADQSQQQLVDYHKIENRCPSVYHLQQLKSSLINLKDRHQVPGDTNSAAFDQLQQNVNGIAGTLSQLYGSTQSTMSDLVNSSGLPDKLPDFELPTADLSTAMGVNVPTDLIPESLFQFDSVSSLSSLQEKSAVFFGYGDHIANDFSSEGVSATSQKGNDDSEGVSVAQSAALFLGYQGSHARQVLSDQLSQQVACAEQSLSDIAANQGAVLKNTQNLLAMQSFLNAHSSQVGAASLDQLKTDQLAQLSAMVDEQHQHFLSEYQNYNPYPQEKIDEAMSQMTEDNSFVRLASQTQQLDLQAEAWNQCSQCSDFSVADFTTMQASAASFMNLGEQMTQMGYSQFDAVANSVANYQQTLNNYQSSALANYAGQKDQLMQSALASYSQLTNLQSSLSDPEAIMAASGINAPDLSAYEDQFADLAATQAALQAQLDQVMENNSVLDASTAMTNNIEMSVCGLALPPLLDMDFSLPDFSLGLSSINLMKLSELADLLKKMLASFLGSSDGSGLFSINLDFINNILNKISDIKNKMSDWASGIVDQFMGQASGLFDFALPNLSDMLNGLMDKLNGLWSKFSLCSTISSALASLISAVSGLEDQFKDALSMDNIMGSLDQLKSTLSNLLGGSGNSFLLDIIGLYNDALAKLSELTDAYQSLKSLALDQYATGLAKLQGLTDQALAAYQSLKDTLNGYIPVVPAIDMDSLMAYFPGLEQLVNDINEAIACLTSSFSSFAASAEGDQIGVASGAQVKCDKGLAEMPLNVIPLGKEYGPGKSMTVMLNVIPYLNIPSFGACMSSSNPLAIANFGILPTTCMPIVMPFFPVAMLTQAMSLPLATNESQCYCIFSMLTSTLTIADPGQDEMKVT</sequence>
<dbReference type="EMBL" id="CP038908">
    <property type="protein sequence ID" value="QGO05706.1"/>
    <property type="molecule type" value="Genomic_DNA"/>
</dbReference>
<reference evidence="1 2" key="1">
    <citation type="submission" date="2019-04" db="EMBL/GenBank/DDBJ databases">
        <title>Complete genome sequencing of Piscirickettsia salmonis strain Psal-009.</title>
        <authorList>
            <person name="Schober I."/>
            <person name="Bunk B."/>
            <person name="Sproer C."/>
            <person name="Carril G.P."/>
            <person name="Riedel T."/>
            <person name="Flores-Herrera P.A."/>
            <person name="Nourdin-Galindo G."/>
            <person name="Marshall S.H."/>
            <person name="Overmann J."/>
        </authorList>
    </citation>
    <scope>NUCLEOTIDE SEQUENCE [LARGE SCALE GENOMIC DNA]</scope>
    <source>
        <strain evidence="1 2">Psal-009</strain>
    </source>
</reference>
<dbReference type="InterPro" id="IPR025460">
    <property type="entry name" value="DUF4280"/>
</dbReference>
<proteinExistence type="predicted"/>
<keyword evidence="2" id="KW-1185">Reference proteome</keyword>
<dbReference type="RefSeq" id="WP_036777070.1">
    <property type="nucleotide sequence ID" value="NZ_CP038893.1"/>
</dbReference>
<dbReference type="Pfam" id="PF14107">
    <property type="entry name" value="DUF4280"/>
    <property type="match status" value="1"/>
</dbReference>
<dbReference type="Proteomes" id="UP000422232">
    <property type="component" value="Chromosome"/>
</dbReference>
<protein>
    <submittedName>
        <fullName evidence="1">Uncharacterized protein</fullName>
    </submittedName>
</protein>
<evidence type="ECO:0000313" key="2">
    <source>
        <dbReference type="Proteomes" id="UP000422232"/>
    </source>
</evidence>
<organism evidence="1 2">
    <name type="scientific">Piscirickettsia salmonis</name>
    <dbReference type="NCBI Taxonomy" id="1238"/>
    <lineage>
        <taxon>Bacteria</taxon>
        <taxon>Pseudomonadati</taxon>
        <taxon>Pseudomonadota</taxon>
        <taxon>Gammaproteobacteria</taxon>
        <taxon>Thiotrichales</taxon>
        <taxon>Piscirickettsiaceae</taxon>
        <taxon>Piscirickettsia</taxon>
    </lineage>
</organism>
<dbReference type="AlphaFoldDB" id="A0A9Q6LKU6"/>
<evidence type="ECO:0000313" key="1">
    <source>
        <dbReference type="EMBL" id="QGO05706.1"/>
    </source>
</evidence>
<accession>A0A9Q6LKU6</accession>
<gene>
    <name evidence="1" type="ORF">Psal009_01601</name>
</gene>